<name>A0ACD5WHT2_AVESA</name>
<reference evidence="1" key="2">
    <citation type="submission" date="2025-09" db="UniProtKB">
        <authorList>
            <consortium name="EnsemblPlants"/>
        </authorList>
    </citation>
    <scope>IDENTIFICATION</scope>
</reference>
<accession>A0ACD5WHT2</accession>
<evidence type="ECO:0000313" key="1">
    <source>
        <dbReference type="EnsemblPlants" id="AVESA.00010b.r2.4AG0620410.1.CDS"/>
    </source>
</evidence>
<dbReference type="EnsemblPlants" id="AVESA.00010b.r2.4AG0620410.1">
    <property type="protein sequence ID" value="AVESA.00010b.r2.4AG0620410.1.CDS"/>
    <property type="gene ID" value="AVESA.00010b.r2.4AG0620410"/>
</dbReference>
<proteinExistence type="predicted"/>
<dbReference type="Proteomes" id="UP001732700">
    <property type="component" value="Chromosome 4A"/>
</dbReference>
<protein>
    <submittedName>
        <fullName evidence="1">Uncharacterized protein</fullName>
    </submittedName>
</protein>
<keyword evidence="2" id="KW-1185">Reference proteome</keyword>
<reference evidence="1" key="1">
    <citation type="submission" date="2021-05" db="EMBL/GenBank/DDBJ databases">
        <authorList>
            <person name="Scholz U."/>
            <person name="Mascher M."/>
            <person name="Fiebig A."/>
        </authorList>
    </citation>
    <scope>NUCLEOTIDE SEQUENCE [LARGE SCALE GENOMIC DNA]</scope>
</reference>
<evidence type="ECO:0000313" key="2">
    <source>
        <dbReference type="Proteomes" id="UP001732700"/>
    </source>
</evidence>
<organism evidence="1 2">
    <name type="scientific">Avena sativa</name>
    <name type="common">Oat</name>
    <dbReference type="NCBI Taxonomy" id="4498"/>
    <lineage>
        <taxon>Eukaryota</taxon>
        <taxon>Viridiplantae</taxon>
        <taxon>Streptophyta</taxon>
        <taxon>Embryophyta</taxon>
        <taxon>Tracheophyta</taxon>
        <taxon>Spermatophyta</taxon>
        <taxon>Magnoliopsida</taxon>
        <taxon>Liliopsida</taxon>
        <taxon>Poales</taxon>
        <taxon>Poaceae</taxon>
        <taxon>BOP clade</taxon>
        <taxon>Pooideae</taxon>
        <taxon>Poodae</taxon>
        <taxon>Poeae</taxon>
        <taxon>Poeae Chloroplast Group 1 (Aveneae type)</taxon>
        <taxon>Aveninae</taxon>
        <taxon>Avena</taxon>
    </lineage>
</organism>
<sequence length="384" mass="42527">MATPPPPLIEDVVHEILLRLPPGDPACLARACLVCKPWRRTLTDPGFLRRYREFHRAPPMLGFLCNTDSPGDVDYTARFVPTSSFRPAALYRRGLHAIAAGHGRVLLHTDPYEGPVSLVVWDPVTDEQWSVPRLPVTAPYQVCFNAVVLCAAAGCDHLDCHGGPFAVAYVGLHEQQGFTLGCLYSSATGKWGKPAKLEGPIAAGVDYLPGVLVGNAVYFHCIHKATRRIVKYDMGREELSVIDVPFMHRCHLSFVLTVTEDGKLGFACITMKSLYLWSREAGPDGAVAWTQRRAIELETMLLYFSIGKVPVWHVPTLIGFAAGAGVVFMMTEAGRVFSVDLESGRYHKTSFPRFRNGDPDREPMLIPYMSFYTPDHATRRSPSP</sequence>